<proteinExistence type="predicted"/>
<gene>
    <name evidence="1" type="ORF">Mal52_29120</name>
</gene>
<dbReference type="AlphaFoldDB" id="A0A517ZPP8"/>
<sequence length="63" mass="6631">MIKVFVPTYSRQAGACPTPALQWYGAALPLSTSPLRNNPFNRVAEIDVEALAAGDNEAAGVEA</sequence>
<dbReference type="EMBL" id="CP036276">
    <property type="protein sequence ID" value="QDU44431.1"/>
    <property type="molecule type" value="Genomic_DNA"/>
</dbReference>
<name>A0A517ZPP8_9PLAN</name>
<keyword evidence="2" id="KW-1185">Reference proteome</keyword>
<dbReference type="Proteomes" id="UP000319383">
    <property type="component" value="Chromosome"/>
</dbReference>
<reference evidence="1 2" key="1">
    <citation type="submission" date="2019-02" db="EMBL/GenBank/DDBJ databases">
        <title>Deep-cultivation of Planctomycetes and their phenomic and genomic characterization uncovers novel biology.</title>
        <authorList>
            <person name="Wiegand S."/>
            <person name="Jogler M."/>
            <person name="Boedeker C."/>
            <person name="Pinto D."/>
            <person name="Vollmers J."/>
            <person name="Rivas-Marin E."/>
            <person name="Kohn T."/>
            <person name="Peeters S.H."/>
            <person name="Heuer A."/>
            <person name="Rast P."/>
            <person name="Oberbeckmann S."/>
            <person name="Bunk B."/>
            <person name="Jeske O."/>
            <person name="Meyerdierks A."/>
            <person name="Storesund J.E."/>
            <person name="Kallscheuer N."/>
            <person name="Luecker S."/>
            <person name="Lage O.M."/>
            <person name="Pohl T."/>
            <person name="Merkel B.J."/>
            <person name="Hornburger P."/>
            <person name="Mueller R.-W."/>
            <person name="Bruemmer F."/>
            <person name="Labrenz M."/>
            <person name="Spormann A.M."/>
            <person name="Op den Camp H."/>
            <person name="Overmann J."/>
            <person name="Amann R."/>
            <person name="Jetten M.S.M."/>
            <person name="Mascher T."/>
            <person name="Medema M.H."/>
            <person name="Devos D.P."/>
            <person name="Kaster A.-K."/>
            <person name="Ovreas L."/>
            <person name="Rohde M."/>
            <person name="Galperin M.Y."/>
            <person name="Jogler C."/>
        </authorList>
    </citation>
    <scope>NUCLEOTIDE SEQUENCE [LARGE SCALE GENOMIC DNA]</scope>
    <source>
        <strain evidence="1 2">Mal52</strain>
    </source>
</reference>
<evidence type="ECO:0000313" key="1">
    <source>
        <dbReference type="EMBL" id="QDU44431.1"/>
    </source>
</evidence>
<evidence type="ECO:0000313" key="2">
    <source>
        <dbReference type="Proteomes" id="UP000319383"/>
    </source>
</evidence>
<dbReference type="KEGG" id="sdyn:Mal52_29120"/>
<organism evidence="1 2">
    <name type="scientific">Symmachiella dynata</name>
    <dbReference type="NCBI Taxonomy" id="2527995"/>
    <lineage>
        <taxon>Bacteria</taxon>
        <taxon>Pseudomonadati</taxon>
        <taxon>Planctomycetota</taxon>
        <taxon>Planctomycetia</taxon>
        <taxon>Planctomycetales</taxon>
        <taxon>Planctomycetaceae</taxon>
        <taxon>Symmachiella</taxon>
    </lineage>
</organism>
<protein>
    <submittedName>
        <fullName evidence="1">Uncharacterized protein</fullName>
    </submittedName>
</protein>
<accession>A0A517ZPP8</accession>